<evidence type="ECO:0000313" key="2">
    <source>
        <dbReference type="Proteomes" id="UP001212997"/>
    </source>
</evidence>
<keyword evidence="2" id="KW-1185">Reference proteome</keyword>
<gene>
    <name evidence="1" type="ORF">NLI96_g10233</name>
</gene>
<name>A0AAD5UVR9_9APHY</name>
<protein>
    <submittedName>
        <fullName evidence="1">Uncharacterized protein</fullName>
    </submittedName>
</protein>
<dbReference type="AlphaFoldDB" id="A0AAD5UVR9"/>
<evidence type="ECO:0000313" key="1">
    <source>
        <dbReference type="EMBL" id="KAJ3477771.1"/>
    </source>
</evidence>
<dbReference type="EMBL" id="JANAWD010000565">
    <property type="protein sequence ID" value="KAJ3477771.1"/>
    <property type="molecule type" value="Genomic_DNA"/>
</dbReference>
<dbReference type="Proteomes" id="UP001212997">
    <property type="component" value="Unassembled WGS sequence"/>
</dbReference>
<comment type="caution">
    <text evidence="1">The sequence shown here is derived from an EMBL/GenBank/DDBJ whole genome shotgun (WGS) entry which is preliminary data.</text>
</comment>
<organism evidence="1 2">
    <name type="scientific">Meripilus lineatus</name>
    <dbReference type="NCBI Taxonomy" id="2056292"/>
    <lineage>
        <taxon>Eukaryota</taxon>
        <taxon>Fungi</taxon>
        <taxon>Dikarya</taxon>
        <taxon>Basidiomycota</taxon>
        <taxon>Agaricomycotina</taxon>
        <taxon>Agaricomycetes</taxon>
        <taxon>Polyporales</taxon>
        <taxon>Meripilaceae</taxon>
        <taxon>Meripilus</taxon>
    </lineage>
</organism>
<reference evidence="1" key="1">
    <citation type="submission" date="2022-07" db="EMBL/GenBank/DDBJ databases">
        <title>Genome Sequence of Physisporinus lineatus.</title>
        <authorList>
            <person name="Buettner E."/>
        </authorList>
    </citation>
    <scope>NUCLEOTIDE SEQUENCE</scope>
    <source>
        <strain evidence="1">VT162</strain>
    </source>
</reference>
<accession>A0AAD5UVR9</accession>
<sequence>MFSPQLKDIFPDPDPYERIKGFDFSKIDVRGNERNDCLVLALSPSFGYNPTPEVVQGMDKMLKIVVVAITKSIAQLPLDERTWDGANAVMQSVFIEPDLNNTVRMDTLIKEGFRLFKIRSSPDEKLIREVQTWLSTLIKDEEIFLTTPINVASLAEIMTKTSAGVTDLKSMIYNHEEYSKKVMDICILRYPDKEHPCFKARALSLLFFLRSPPTAMQLYRFNLKVWAALTRFGWSQGYDIGITGELVVHRYNPRESIINGLPDSIQELAIKEADELLSE</sequence>
<proteinExistence type="predicted"/>